<gene>
    <name evidence="3" type="ORF">PRVXT_000305</name>
</gene>
<name>A0AAU7VMB2_9FIRM</name>
<keyword evidence="2" id="KW-0812">Transmembrane</keyword>
<evidence type="ECO:0000313" key="3">
    <source>
        <dbReference type="EMBL" id="XBX75198.1"/>
    </source>
</evidence>
<evidence type="ECO:0000256" key="1">
    <source>
        <dbReference type="SAM" id="MobiDB-lite"/>
    </source>
</evidence>
<reference evidence="3" key="1">
    <citation type="journal article" date="2013" name="Extremophiles">
        <title>Proteinivorax tanatarense gen. nov., sp. nov., an anaerobic, haloalkaliphilic, proteolytic bacterium isolated from a decaying algal bloom, and proposal of Proteinivoraceae fam. nov.</title>
        <authorList>
            <person name="Kevbrin V."/>
            <person name="Boltyanskaya Y."/>
            <person name="Zhilina T."/>
            <person name="Kolganova T."/>
            <person name="Lavrentjeva E."/>
            <person name="Kuznetsov B."/>
        </authorList>
    </citation>
    <scope>NUCLEOTIDE SEQUENCE</scope>
    <source>
        <strain evidence="3">Z-910T</strain>
    </source>
</reference>
<keyword evidence="2" id="KW-0472">Membrane</keyword>
<accession>A0AAU7VMB2</accession>
<dbReference type="RefSeq" id="WP_350343943.1">
    <property type="nucleotide sequence ID" value="NZ_CP158367.1"/>
</dbReference>
<organism evidence="3">
    <name type="scientific">Proteinivorax tanatarense</name>
    <dbReference type="NCBI Taxonomy" id="1260629"/>
    <lineage>
        <taxon>Bacteria</taxon>
        <taxon>Bacillati</taxon>
        <taxon>Bacillota</taxon>
        <taxon>Clostridia</taxon>
        <taxon>Eubacteriales</taxon>
        <taxon>Proteinivoracaceae</taxon>
        <taxon>Proteinivorax</taxon>
    </lineage>
</organism>
<sequence length="120" mass="13167">MDDGDIKGIYIDAETFEFVNEEVIERYREKEGEKGIVRTLTSDSENGEVDDADFDEVQSDDPVGSDNEQEKSNEPVSADDEDAEVGIISVDEESGLGWLVVILVIAVLATVIGMIVKVKK</sequence>
<keyword evidence="2" id="KW-1133">Transmembrane helix</keyword>
<dbReference type="EMBL" id="CP158367">
    <property type="protein sequence ID" value="XBX75198.1"/>
    <property type="molecule type" value="Genomic_DNA"/>
</dbReference>
<feature type="compositionally biased region" description="Acidic residues" evidence="1">
    <location>
        <begin position="45"/>
        <end position="59"/>
    </location>
</feature>
<proteinExistence type="predicted"/>
<dbReference type="AlphaFoldDB" id="A0AAU7VMB2"/>
<evidence type="ECO:0000256" key="2">
    <source>
        <dbReference type="SAM" id="Phobius"/>
    </source>
</evidence>
<protein>
    <submittedName>
        <fullName evidence="3">Uncharacterized protein</fullName>
    </submittedName>
</protein>
<reference evidence="3" key="2">
    <citation type="submission" date="2024-06" db="EMBL/GenBank/DDBJ databases">
        <authorList>
            <person name="Petrova K.O."/>
            <person name="Toshchakov S.V."/>
            <person name="Boltjanskaja Y.V."/>
            <person name="Kevbrin V."/>
        </authorList>
    </citation>
    <scope>NUCLEOTIDE SEQUENCE</scope>
    <source>
        <strain evidence="3">Z-910T</strain>
    </source>
</reference>
<feature type="region of interest" description="Disordered" evidence="1">
    <location>
        <begin position="37"/>
        <end position="85"/>
    </location>
</feature>
<feature type="transmembrane region" description="Helical" evidence="2">
    <location>
        <begin position="96"/>
        <end position="116"/>
    </location>
</feature>